<evidence type="ECO:0000256" key="8">
    <source>
        <dbReference type="ARBA" id="ARBA00022782"/>
    </source>
</evidence>
<evidence type="ECO:0000256" key="3">
    <source>
        <dbReference type="ARBA" id="ARBA00004647"/>
    </source>
</evidence>
<evidence type="ECO:0000256" key="12">
    <source>
        <dbReference type="ARBA" id="ARBA00023069"/>
    </source>
</evidence>
<keyword evidence="8" id="KW-0221">Differentiation</keyword>
<comment type="subcellular location">
    <subcellularLocation>
        <location evidence="2">Cell projection</location>
        <location evidence="2">Cilium</location>
        <location evidence="2">Flagellum</location>
    </subcellularLocation>
    <subcellularLocation>
        <location evidence="1">Cytoplasm</location>
        <location evidence="1">Cytoskeleton</location>
        <location evidence="1">Microtubule organizing center</location>
        <location evidence="1">Centrosome</location>
        <location evidence="1">Centriole</location>
    </subcellularLocation>
    <subcellularLocation>
        <location evidence="3">Cytoplasm</location>
        <location evidence="3">Cytoskeleton</location>
        <location evidence="3">Spindle pole</location>
    </subcellularLocation>
</comment>
<keyword evidence="5" id="KW-0217">Developmental protein</keyword>
<comment type="similarity">
    <text evidence="4">Belongs to the ODF2 family.</text>
</comment>
<dbReference type="AlphaFoldDB" id="A0AAN8M2M2"/>
<evidence type="ECO:0000256" key="4">
    <source>
        <dbReference type="ARBA" id="ARBA00009316"/>
    </source>
</evidence>
<evidence type="ECO:0000256" key="19">
    <source>
        <dbReference type="SAM" id="MobiDB-lite"/>
    </source>
</evidence>
<dbReference type="PROSITE" id="PS50196">
    <property type="entry name" value="RANBD1"/>
    <property type="match status" value="1"/>
</dbReference>
<feature type="compositionally biased region" description="Polar residues" evidence="19">
    <location>
        <begin position="111"/>
        <end position="120"/>
    </location>
</feature>
<evidence type="ECO:0000256" key="11">
    <source>
        <dbReference type="ARBA" id="ARBA00023054"/>
    </source>
</evidence>
<organism evidence="21 22">
    <name type="scientific">Coregonus suidteri</name>
    <dbReference type="NCBI Taxonomy" id="861788"/>
    <lineage>
        <taxon>Eukaryota</taxon>
        <taxon>Metazoa</taxon>
        <taxon>Chordata</taxon>
        <taxon>Craniata</taxon>
        <taxon>Vertebrata</taxon>
        <taxon>Euteleostomi</taxon>
        <taxon>Actinopterygii</taxon>
        <taxon>Neopterygii</taxon>
        <taxon>Teleostei</taxon>
        <taxon>Protacanthopterygii</taxon>
        <taxon>Salmoniformes</taxon>
        <taxon>Salmonidae</taxon>
        <taxon>Coregoninae</taxon>
        <taxon>Coregonus</taxon>
    </lineage>
</organism>
<evidence type="ECO:0000259" key="20">
    <source>
        <dbReference type="PROSITE" id="PS50196"/>
    </source>
</evidence>
<dbReference type="Gene3D" id="2.30.29.30">
    <property type="entry name" value="Pleckstrin-homology domain (PH domain)/Phosphotyrosine-binding domain (PTB)"/>
    <property type="match status" value="1"/>
</dbReference>
<evidence type="ECO:0000313" key="22">
    <source>
        <dbReference type="Proteomes" id="UP001356427"/>
    </source>
</evidence>
<evidence type="ECO:0000256" key="1">
    <source>
        <dbReference type="ARBA" id="ARBA00004114"/>
    </source>
</evidence>
<dbReference type="GO" id="GO:0031514">
    <property type="term" value="C:motile cilium"/>
    <property type="evidence" value="ECO:0007669"/>
    <property type="project" value="UniProtKB-SubCell"/>
</dbReference>
<dbReference type="GO" id="GO:0005813">
    <property type="term" value="C:centrosome"/>
    <property type="evidence" value="ECO:0007669"/>
    <property type="project" value="TreeGrafter"/>
</dbReference>
<dbReference type="InterPro" id="IPR026099">
    <property type="entry name" value="Odf2-rel"/>
</dbReference>
<sequence length="621" mass="69490">MRGNLSLKEEISGYYSMMPVSDFHEKVPCTVEPAESVCGAGGPVTFRPPMGNNSLAQDGGCAQDIAEELKEKTVLAPAMFIFQKKTPSMKRSAERWEDGSVVGISPRKRVSSLTYPNPNNRTRKGSCDGSRRVRSSSLSFPPPPPVSRSNVFMPSNLCNRTNISPNTVSPLNSVRRSLLQPAHLLTPQPCNISSQPHLSEVSHDLSDDCCSVPTDRSSTASVLHPKTSPQVQRSKADSITSDRLQFVFGENMSARVLRPHKLPSSEHSDCSSSNSESSTFESSHKGAVWSSLRESAAAYTASCGRQRVLRRVQVFTGEEKESNVVQLTCRLFVLEKGTQAWTERGRGVLRLNDLTSGTKGGLQSRIVMRHQGSLKVILNTKLWPHTHLRRPARRNLQVTATDVETQAVRVFLVQASARDVARLYVAIHHRLVALRASVAEREAGAAVGRTREGHRNSENEEEEEQEEQRQRQEREGLLVTRLRPVVCDWIHSKPSSDSCTQKQLEERARECSILSKQLEQAFEDGQRQADQSLERALFKERSIQAKALDLESQLGLRRTELSQLRRSKEDMERRFQNQLKNMKERLEQSDSTNRSLQNYVQFLKASYSNVFGDSVLSSGPL</sequence>
<dbReference type="GO" id="GO:0030154">
    <property type="term" value="P:cell differentiation"/>
    <property type="evidence" value="ECO:0007669"/>
    <property type="project" value="UniProtKB-KW"/>
</dbReference>
<keyword evidence="9" id="KW-0282">Flagellum</keyword>
<feature type="coiled-coil region" evidence="18">
    <location>
        <begin position="561"/>
        <end position="599"/>
    </location>
</feature>
<dbReference type="InterPro" id="IPR000156">
    <property type="entry name" value="Ran_bind_dom"/>
</dbReference>
<dbReference type="GO" id="GO:0005814">
    <property type="term" value="C:centriole"/>
    <property type="evidence" value="ECO:0007669"/>
    <property type="project" value="UniProtKB-SubCell"/>
</dbReference>
<evidence type="ECO:0000256" key="2">
    <source>
        <dbReference type="ARBA" id="ARBA00004230"/>
    </source>
</evidence>
<keyword evidence="22" id="KW-1185">Reference proteome</keyword>
<evidence type="ECO:0000256" key="7">
    <source>
        <dbReference type="ARBA" id="ARBA00022701"/>
    </source>
</evidence>
<feature type="compositionally biased region" description="Basic and acidic residues" evidence="19">
    <location>
        <begin position="443"/>
        <end position="458"/>
    </location>
</feature>
<reference evidence="21 22" key="1">
    <citation type="submission" date="2021-04" db="EMBL/GenBank/DDBJ databases">
        <authorList>
            <person name="De Guttry C."/>
            <person name="Zahm M."/>
            <person name="Klopp C."/>
            <person name="Cabau C."/>
            <person name="Louis A."/>
            <person name="Berthelot C."/>
            <person name="Parey E."/>
            <person name="Roest Crollius H."/>
            <person name="Montfort J."/>
            <person name="Robinson-Rechavi M."/>
            <person name="Bucao C."/>
            <person name="Bouchez O."/>
            <person name="Gislard M."/>
            <person name="Lluch J."/>
            <person name="Milhes M."/>
            <person name="Lampietro C."/>
            <person name="Lopez Roques C."/>
            <person name="Donnadieu C."/>
            <person name="Braasch I."/>
            <person name="Desvignes T."/>
            <person name="Postlethwait J."/>
            <person name="Bobe J."/>
            <person name="Wedekind C."/>
            <person name="Guiguen Y."/>
        </authorList>
    </citation>
    <scope>NUCLEOTIDE SEQUENCE [LARGE SCALE GENOMIC DNA]</scope>
    <source>
        <strain evidence="21">Cs_M1</strain>
        <tissue evidence="21">Blood</tissue>
    </source>
</reference>
<keyword evidence="11 18" id="KW-0175">Coiled coil</keyword>
<proteinExistence type="inferred from homology"/>
<accession>A0AAN8M2M2</accession>
<evidence type="ECO:0000256" key="13">
    <source>
        <dbReference type="ARBA" id="ARBA00023212"/>
    </source>
</evidence>
<dbReference type="SUPFAM" id="SSF50729">
    <property type="entry name" value="PH domain-like"/>
    <property type="match status" value="1"/>
</dbReference>
<evidence type="ECO:0000256" key="10">
    <source>
        <dbReference type="ARBA" id="ARBA00022871"/>
    </source>
</evidence>
<gene>
    <name evidence="21" type="ORF">J4Q44_G00133150</name>
</gene>
<evidence type="ECO:0000313" key="21">
    <source>
        <dbReference type="EMBL" id="KAK6315791.1"/>
    </source>
</evidence>
<dbReference type="GO" id="GO:0005874">
    <property type="term" value="C:microtubule"/>
    <property type="evidence" value="ECO:0007669"/>
    <property type="project" value="UniProtKB-KW"/>
</dbReference>
<keyword evidence="12" id="KW-0969">Cilium</keyword>
<dbReference type="InterPro" id="IPR011993">
    <property type="entry name" value="PH-like_dom_sf"/>
</dbReference>
<keyword evidence="7" id="KW-0493">Microtubule</keyword>
<evidence type="ECO:0000256" key="6">
    <source>
        <dbReference type="ARBA" id="ARBA00022490"/>
    </source>
</evidence>
<evidence type="ECO:0000256" key="17">
    <source>
        <dbReference type="ARBA" id="ARBA00043200"/>
    </source>
</evidence>
<dbReference type="GO" id="GO:1902017">
    <property type="term" value="P:regulation of cilium assembly"/>
    <property type="evidence" value="ECO:0007669"/>
    <property type="project" value="TreeGrafter"/>
</dbReference>
<evidence type="ECO:0000256" key="9">
    <source>
        <dbReference type="ARBA" id="ARBA00022846"/>
    </source>
</evidence>
<dbReference type="EMBL" id="JAGTTL010000011">
    <property type="protein sequence ID" value="KAK6315791.1"/>
    <property type="molecule type" value="Genomic_DNA"/>
</dbReference>
<dbReference type="Pfam" id="PF00638">
    <property type="entry name" value="Ran_BP1"/>
    <property type="match status" value="1"/>
</dbReference>
<dbReference type="PANTHER" id="PTHR23162:SF8">
    <property type="entry name" value="OUTER DENSE FIBER PROTEIN 2"/>
    <property type="match status" value="1"/>
</dbReference>
<keyword evidence="14" id="KW-0966">Cell projection</keyword>
<dbReference type="Proteomes" id="UP001356427">
    <property type="component" value="Unassembled WGS sequence"/>
</dbReference>
<evidence type="ECO:0000256" key="5">
    <source>
        <dbReference type="ARBA" id="ARBA00022473"/>
    </source>
</evidence>
<dbReference type="SMART" id="SM00160">
    <property type="entry name" value="RanBD"/>
    <property type="match status" value="1"/>
</dbReference>
<feature type="compositionally biased region" description="Low complexity" evidence="19">
    <location>
        <begin position="270"/>
        <end position="281"/>
    </location>
</feature>
<feature type="region of interest" description="Disordered" evidence="19">
    <location>
        <begin position="217"/>
        <end position="236"/>
    </location>
</feature>
<evidence type="ECO:0000256" key="14">
    <source>
        <dbReference type="ARBA" id="ARBA00023273"/>
    </source>
</evidence>
<feature type="region of interest" description="Disordered" evidence="19">
    <location>
        <begin position="107"/>
        <end position="148"/>
    </location>
</feature>
<keyword evidence="6" id="KW-0963">Cytoplasm</keyword>
<dbReference type="GO" id="GO:0007283">
    <property type="term" value="P:spermatogenesis"/>
    <property type="evidence" value="ECO:0007669"/>
    <property type="project" value="UniProtKB-KW"/>
</dbReference>
<feature type="region of interest" description="Disordered" evidence="19">
    <location>
        <begin position="443"/>
        <end position="474"/>
    </location>
</feature>
<dbReference type="PANTHER" id="PTHR23162">
    <property type="entry name" value="OUTER DENSE FIBER OF SPERM TAILS 2"/>
    <property type="match status" value="1"/>
</dbReference>
<protein>
    <recommendedName>
        <fullName evidence="15">Outer dense fiber protein 2</fullName>
    </recommendedName>
    <alternativeName>
        <fullName evidence="16">Cenexin</fullName>
    </alternativeName>
    <alternativeName>
        <fullName evidence="17">Outer dense fiber of sperm tails protein 2</fullName>
    </alternativeName>
</protein>
<feature type="region of interest" description="Disordered" evidence="19">
    <location>
        <begin position="260"/>
        <end position="281"/>
    </location>
</feature>
<evidence type="ECO:0000256" key="18">
    <source>
        <dbReference type="SAM" id="Coils"/>
    </source>
</evidence>
<name>A0AAN8M2M2_9TELE</name>
<keyword evidence="13" id="KW-0206">Cytoskeleton</keyword>
<feature type="domain" description="RanBD1" evidence="20">
    <location>
        <begin position="312"/>
        <end position="389"/>
    </location>
</feature>
<dbReference type="GO" id="GO:0000922">
    <property type="term" value="C:spindle pole"/>
    <property type="evidence" value="ECO:0007669"/>
    <property type="project" value="UniProtKB-SubCell"/>
</dbReference>
<comment type="caution">
    <text evidence="21">The sequence shown here is derived from an EMBL/GenBank/DDBJ whole genome shotgun (WGS) entry which is preliminary data.</text>
</comment>
<evidence type="ECO:0000256" key="15">
    <source>
        <dbReference type="ARBA" id="ARBA00040458"/>
    </source>
</evidence>
<dbReference type="CDD" id="cd13180">
    <property type="entry name" value="RanBD_RanBP3"/>
    <property type="match status" value="1"/>
</dbReference>
<evidence type="ECO:0000256" key="16">
    <source>
        <dbReference type="ARBA" id="ARBA00041830"/>
    </source>
</evidence>
<keyword evidence="10" id="KW-0744">Spermatogenesis</keyword>